<name>A0A9P5SD11_9FUNG</name>
<gene>
    <name evidence="3" type="ORF">BG006_010569</name>
</gene>
<feature type="region of interest" description="Disordered" evidence="1">
    <location>
        <begin position="320"/>
        <end position="347"/>
    </location>
</feature>
<sequence>MHRSTLFLTLAAIALGAPARLNSNSQASSGNILSPPSIAARGLDNIDTHLFERNFIEATLERRQMPDLPQVGQVAQLADTTKLADVTKFAGVPQTEGASQVADVSKLADATKLNRREVIEVKLRRRNVDDHARTHAGLLRRRRNLENIVSDTHKMINVKLSKRADIKGTFENFKTKVNDLVKLDRRSMDVNDVTHKLIGVKLFGRHEEAVNAHAIAKRDLQRHQDLVNIVSDASRVSSDKLRKRADISDDLDSLRAKVNDLMADSLVSGMAIPQSIDAGRAVQKRKRTIEGTRIIPRNSEDYDDDFYDDDSEFLAESGEFETQDKKENKSALAPAAADTKTHSGASSISKNAGLSLVGVAISSLFLLV</sequence>
<protein>
    <submittedName>
        <fullName evidence="3">Uncharacterized protein</fullName>
    </submittedName>
</protein>
<keyword evidence="4" id="KW-1185">Reference proteome</keyword>
<organism evidence="3 4">
    <name type="scientific">Podila minutissima</name>
    <dbReference type="NCBI Taxonomy" id="64525"/>
    <lineage>
        <taxon>Eukaryota</taxon>
        <taxon>Fungi</taxon>
        <taxon>Fungi incertae sedis</taxon>
        <taxon>Mucoromycota</taxon>
        <taxon>Mortierellomycotina</taxon>
        <taxon>Mortierellomycetes</taxon>
        <taxon>Mortierellales</taxon>
        <taxon>Mortierellaceae</taxon>
        <taxon>Podila</taxon>
    </lineage>
</organism>
<dbReference type="AlphaFoldDB" id="A0A9P5SD11"/>
<dbReference type="EMBL" id="JAAAUY010000844">
    <property type="protein sequence ID" value="KAF9325964.1"/>
    <property type="molecule type" value="Genomic_DNA"/>
</dbReference>
<reference evidence="3" key="1">
    <citation type="journal article" date="2020" name="Fungal Divers.">
        <title>Resolving the Mortierellaceae phylogeny through synthesis of multi-gene phylogenetics and phylogenomics.</title>
        <authorList>
            <person name="Vandepol N."/>
            <person name="Liber J."/>
            <person name="Desiro A."/>
            <person name="Na H."/>
            <person name="Kennedy M."/>
            <person name="Barry K."/>
            <person name="Grigoriev I.V."/>
            <person name="Miller A.N."/>
            <person name="O'Donnell K."/>
            <person name="Stajich J.E."/>
            <person name="Bonito G."/>
        </authorList>
    </citation>
    <scope>NUCLEOTIDE SEQUENCE</scope>
    <source>
        <strain evidence="3">NVP1</strain>
    </source>
</reference>
<evidence type="ECO:0000313" key="4">
    <source>
        <dbReference type="Proteomes" id="UP000696485"/>
    </source>
</evidence>
<accession>A0A9P5SD11</accession>
<evidence type="ECO:0000313" key="3">
    <source>
        <dbReference type="EMBL" id="KAF9325964.1"/>
    </source>
</evidence>
<evidence type="ECO:0000256" key="1">
    <source>
        <dbReference type="SAM" id="MobiDB-lite"/>
    </source>
</evidence>
<evidence type="ECO:0000256" key="2">
    <source>
        <dbReference type="SAM" id="SignalP"/>
    </source>
</evidence>
<dbReference type="Proteomes" id="UP000696485">
    <property type="component" value="Unassembled WGS sequence"/>
</dbReference>
<keyword evidence="2" id="KW-0732">Signal</keyword>
<feature type="signal peptide" evidence="2">
    <location>
        <begin position="1"/>
        <end position="16"/>
    </location>
</feature>
<proteinExistence type="predicted"/>
<feature type="chain" id="PRO_5040331405" evidence="2">
    <location>
        <begin position="17"/>
        <end position="368"/>
    </location>
</feature>
<comment type="caution">
    <text evidence="3">The sequence shown here is derived from an EMBL/GenBank/DDBJ whole genome shotgun (WGS) entry which is preliminary data.</text>
</comment>